<name>A0ABD2WPZ5_9HYME</name>
<reference evidence="2 3" key="1">
    <citation type="journal article" date="2024" name="bioRxiv">
        <title>A reference genome for Trichogramma kaykai: A tiny desert-dwelling parasitoid wasp with competing sex-ratio distorters.</title>
        <authorList>
            <person name="Culotta J."/>
            <person name="Lindsey A.R."/>
        </authorList>
    </citation>
    <scope>NUCLEOTIDE SEQUENCE [LARGE SCALE GENOMIC DNA]</scope>
    <source>
        <strain evidence="2 3">KSX58</strain>
    </source>
</reference>
<gene>
    <name evidence="2" type="ORF">TKK_011533</name>
</gene>
<dbReference type="EMBL" id="JBJJXI010000092">
    <property type="protein sequence ID" value="KAL3394542.1"/>
    <property type="molecule type" value="Genomic_DNA"/>
</dbReference>
<keyword evidence="3" id="KW-1185">Reference proteome</keyword>
<evidence type="ECO:0000256" key="1">
    <source>
        <dbReference type="SAM" id="MobiDB-lite"/>
    </source>
</evidence>
<dbReference type="AlphaFoldDB" id="A0ABD2WPZ5"/>
<protein>
    <submittedName>
        <fullName evidence="2">Uncharacterized protein</fullName>
    </submittedName>
</protein>
<comment type="caution">
    <text evidence="2">The sequence shown here is derived from an EMBL/GenBank/DDBJ whole genome shotgun (WGS) entry which is preliminary data.</text>
</comment>
<feature type="region of interest" description="Disordered" evidence="1">
    <location>
        <begin position="54"/>
        <end position="79"/>
    </location>
</feature>
<dbReference type="Proteomes" id="UP001627154">
    <property type="component" value="Unassembled WGS sequence"/>
</dbReference>
<accession>A0ABD2WPZ5</accession>
<evidence type="ECO:0000313" key="2">
    <source>
        <dbReference type="EMBL" id="KAL3394542.1"/>
    </source>
</evidence>
<evidence type="ECO:0000313" key="3">
    <source>
        <dbReference type="Proteomes" id="UP001627154"/>
    </source>
</evidence>
<organism evidence="2 3">
    <name type="scientific">Trichogramma kaykai</name>
    <dbReference type="NCBI Taxonomy" id="54128"/>
    <lineage>
        <taxon>Eukaryota</taxon>
        <taxon>Metazoa</taxon>
        <taxon>Ecdysozoa</taxon>
        <taxon>Arthropoda</taxon>
        <taxon>Hexapoda</taxon>
        <taxon>Insecta</taxon>
        <taxon>Pterygota</taxon>
        <taxon>Neoptera</taxon>
        <taxon>Endopterygota</taxon>
        <taxon>Hymenoptera</taxon>
        <taxon>Apocrita</taxon>
        <taxon>Proctotrupomorpha</taxon>
        <taxon>Chalcidoidea</taxon>
        <taxon>Trichogrammatidae</taxon>
        <taxon>Trichogramma</taxon>
    </lineage>
</organism>
<proteinExistence type="predicted"/>
<sequence length="173" mass="20038">MSETDKKPKDTKVGWVYRLSKDQVIEQLLAREQEVNENAKLDELRKALVKVLRETEEEKEIESSESASTSSDENTEMATSEDAKLKFVFCKDDWEIFIDRLEILFTVKDTKDEKKAAVMLTRFDEDAFKLVKNLCAPIKPAAKKYDELKQLMQDHLAPAPSEVMERCNFNQAR</sequence>